<dbReference type="InterPro" id="IPR013154">
    <property type="entry name" value="ADH-like_N"/>
</dbReference>
<dbReference type="SUPFAM" id="SSF50129">
    <property type="entry name" value="GroES-like"/>
    <property type="match status" value="1"/>
</dbReference>
<dbReference type="InterPro" id="IPR011032">
    <property type="entry name" value="GroES-like_sf"/>
</dbReference>
<reference evidence="8" key="1">
    <citation type="journal article" date="2020" name="Stud. Mycol.">
        <title>101 Dothideomycetes genomes: a test case for predicting lifestyles and emergence of pathogens.</title>
        <authorList>
            <person name="Haridas S."/>
            <person name="Albert R."/>
            <person name="Binder M."/>
            <person name="Bloem J."/>
            <person name="Labutti K."/>
            <person name="Salamov A."/>
            <person name="Andreopoulos B."/>
            <person name="Baker S."/>
            <person name="Barry K."/>
            <person name="Bills G."/>
            <person name="Bluhm B."/>
            <person name="Cannon C."/>
            <person name="Castanera R."/>
            <person name="Culley D."/>
            <person name="Daum C."/>
            <person name="Ezra D."/>
            <person name="Gonzalez J."/>
            <person name="Henrissat B."/>
            <person name="Kuo A."/>
            <person name="Liang C."/>
            <person name="Lipzen A."/>
            <person name="Lutzoni F."/>
            <person name="Magnuson J."/>
            <person name="Mondo S."/>
            <person name="Nolan M."/>
            <person name="Ohm R."/>
            <person name="Pangilinan J."/>
            <person name="Park H.-J."/>
            <person name="Ramirez L."/>
            <person name="Alfaro M."/>
            <person name="Sun H."/>
            <person name="Tritt A."/>
            <person name="Yoshinaga Y."/>
            <person name="Zwiers L.-H."/>
            <person name="Turgeon B."/>
            <person name="Goodwin S."/>
            <person name="Spatafora J."/>
            <person name="Crous P."/>
            <person name="Grigoriev I."/>
        </authorList>
    </citation>
    <scope>NUCLEOTIDE SEQUENCE</scope>
    <source>
        <strain evidence="8">ATCC 36951</strain>
    </source>
</reference>
<evidence type="ECO:0000256" key="2">
    <source>
        <dbReference type="ARBA" id="ARBA00008072"/>
    </source>
</evidence>
<comment type="cofactor">
    <cofactor evidence="1 6">
        <name>Zn(2+)</name>
        <dbReference type="ChEBI" id="CHEBI:29105"/>
    </cofactor>
</comment>
<evidence type="ECO:0000256" key="1">
    <source>
        <dbReference type="ARBA" id="ARBA00001947"/>
    </source>
</evidence>
<dbReference type="OrthoDB" id="1879366at2759"/>
<dbReference type="EMBL" id="ML993633">
    <property type="protein sequence ID" value="KAF2159801.1"/>
    <property type="molecule type" value="Genomic_DNA"/>
</dbReference>
<comment type="similarity">
    <text evidence="2 6">Belongs to the zinc-containing alcohol dehydrogenase family.</text>
</comment>
<dbReference type="Gene3D" id="3.40.50.720">
    <property type="entry name" value="NAD(P)-binding Rossmann-like Domain"/>
    <property type="match status" value="1"/>
</dbReference>
<evidence type="ECO:0000259" key="7">
    <source>
        <dbReference type="SMART" id="SM00829"/>
    </source>
</evidence>
<name>A0A6A6BYE1_ZASCE</name>
<dbReference type="PANTHER" id="PTHR42940:SF8">
    <property type="entry name" value="VACUOLAR PROTEIN SORTING-ASSOCIATED PROTEIN 11"/>
    <property type="match status" value="1"/>
</dbReference>
<evidence type="ECO:0000256" key="5">
    <source>
        <dbReference type="ARBA" id="ARBA00023002"/>
    </source>
</evidence>
<feature type="domain" description="Enoyl reductase (ER)" evidence="7">
    <location>
        <begin position="4"/>
        <end position="341"/>
    </location>
</feature>
<gene>
    <name evidence="8" type="ORF">M409DRAFT_37868</name>
</gene>
<evidence type="ECO:0000256" key="6">
    <source>
        <dbReference type="RuleBase" id="RU361277"/>
    </source>
</evidence>
<dbReference type="PANTHER" id="PTHR42940">
    <property type="entry name" value="ALCOHOL DEHYDROGENASE 1-RELATED"/>
    <property type="match status" value="1"/>
</dbReference>
<protein>
    <recommendedName>
        <fullName evidence="7">Enoyl reductase (ER) domain-containing protein</fullName>
    </recommendedName>
</protein>
<dbReference type="GO" id="GO:0005737">
    <property type="term" value="C:cytoplasm"/>
    <property type="evidence" value="ECO:0007669"/>
    <property type="project" value="TreeGrafter"/>
</dbReference>
<dbReference type="Proteomes" id="UP000799537">
    <property type="component" value="Unassembled WGS sequence"/>
</dbReference>
<keyword evidence="4 6" id="KW-0862">Zinc</keyword>
<dbReference type="GeneID" id="54564087"/>
<dbReference type="SMART" id="SM00829">
    <property type="entry name" value="PKS_ER"/>
    <property type="match status" value="1"/>
</dbReference>
<evidence type="ECO:0000256" key="4">
    <source>
        <dbReference type="ARBA" id="ARBA00022833"/>
    </source>
</evidence>
<dbReference type="PROSITE" id="PS00059">
    <property type="entry name" value="ADH_ZINC"/>
    <property type="match status" value="1"/>
</dbReference>
<evidence type="ECO:0000313" key="8">
    <source>
        <dbReference type="EMBL" id="KAF2159801.1"/>
    </source>
</evidence>
<dbReference type="GO" id="GO:0004022">
    <property type="term" value="F:alcohol dehydrogenase (NAD+) activity"/>
    <property type="evidence" value="ECO:0007669"/>
    <property type="project" value="TreeGrafter"/>
</dbReference>
<proteinExistence type="inferred from homology"/>
<dbReference type="SUPFAM" id="SSF51735">
    <property type="entry name" value="NAD(P)-binding Rossmann-fold domains"/>
    <property type="match status" value="1"/>
</dbReference>
<keyword evidence="3 6" id="KW-0479">Metal-binding</keyword>
<dbReference type="GO" id="GO:0008270">
    <property type="term" value="F:zinc ion binding"/>
    <property type="evidence" value="ECO:0007669"/>
    <property type="project" value="InterPro"/>
</dbReference>
<dbReference type="CDD" id="cd08254">
    <property type="entry name" value="hydroxyacyl_CoA_DH"/>
    <property type="match status" value="1"/>
</dbReference>
<dbReference type="InterPro" id="IPR036291">
    <property type="entry name" value="NAD(P)-bd_dom_sf"/>
</dbReference>
<dbReference type="Pfam" id="PF08240">
    <property type="entry name" value="ADH_N"/>
    <property type="match status" value="1"/>
</dbReference>
<organism evidence="8 9">
    <name type="scientific">Zasmidium cellare ATCC 36951</name>
    <dbReference type="NCBI Taxonomy" id="1080233"/>
    <lineage>
        <taxon>Eukaryota</taxon>
        <taxon>Fungi</taxon>
        <taxon>Dikarya</taxon>
        <taxon>Ascomycota</taxon>
        <taxon>Pezizomycotina</taxon>
        <taxon>Dothideomycetes</taxon>
        <taxon>Dothideomycetidae</taxon>
        <taxon>Mycosphaerellales</taxon>
        <taxon>Mycosphaerellaceae</taxon>
        <taxon>Zasmidium</taxon>
    </lineage>
</organism>
<evidence type="ECO:0000313" key="9">
    <source>
        <dbReference type="Proteomes" id="UP000799537"/>
    </source>
</evidence>
<accession>A0A6A6BYE1</accession>
<sequence>MRIGHEQPLHRTRHAIPKPEKDHLLVKIQAAGVCHSDCFIRDMKEPTLDWPAEFVLGHEGAGEVVELGPGIDQSQFKVGDRVAMHIIPGCNNCTTCRLGHRRLCKVKGNGGYGLGRDGMFAEYVSVQAYGCVKVPDNVSIEAAAIASDAVLTAYHAVKHTADVKPDQTIAIFGLGGLGLNGLQIAQYLGVKRILVADKKQEAVDLAVKLGVAPEDAFCTSNSEAKPIHEVVAEKGILVDTVLDFVGHEQTILSAQLTVREVGLIVLVGLISQQGPLLPLVMTMRSITFKGSYNGEVNALKECLDLLSRGVIKPEIEKTSIENLQQVMDDLDAGKYQGRMVLTPDWKELS</sequence>
<dbReference type="Pfam" id="PF00107">
    <property type="entry name" value="ADH_zinc_N"/>
    <property type="match status" value="1"/>
</dbReference>
<keyword evidence="5" id="KW-0560">Oxidoreductase</keyword>
<dbReference type="Gene3D" id="3.90.180.10">
    <property type="entry name" value="Medium-chain alcohol dehydrogenases, catalytic domain"/>
    <property type="match status" value="1"/>
</dbReference>
<dbReference type="InterPro" id="IPR020843">
    <property type="entry name" value="ER"/>
</dbReference>
<dbReference type="AlphaFoldDB" id="A0A6A6BYE1"/>
<dbReference type="RefSeq" id="XP_033660690.1">
    <property type="nucleotide sequence ID" value="XM_033810815.1"/>
</dbReference>
<dbReference type="InterPro" id="IPR013149">
    <property type="entry name" value="ADH-like_C"/>
</dbReference>
<keyword evidence="9" id="KW-1185">Reference proteome</keyword>
<dbReference type="InterPro" id="IPR002328">
    <property type="entry name" value="ADH_Zn_CS"/>
</dbReference>
<evidence type="ECO:0000256" key="3">
    <source>
        <dbReference type="ARBA" id="ARBA00022723"/>
    </source>
</evidence>